<organism evidence="2 3">
    <name type="scientific">Parasedimentitalea maritima</name>
    <dbReference type="NCBI Taxonomy" id="2578117"/>
    <lineage>
        <taxon>Bacteria</taxon>
        <taxon>Pseudomonadati</taxon>
        <taxon>Pseudomonadota</taxon>
        <taxon>Alphaproteobacteria</taxon>
        <taxon>Rhodobacterales</taxon>
        <taxon>Paracoccaceae</taxon>
        <taxon>Parasedimentitalea</taxon>
    </lineage>
</organism>
<dbReference type="AlphaFoldDB" id="A0A6A4RHP1"/>
<dbReference type="PANTHER" id="PTHR48207">
    <property type="entry name" value="SUCCINATE--HYDROXYMETHYLGLUTARATE COA-TRANSFERASE"/>
    <property type="match status" value="1"/>
</dbReference>
<comment type="caution">
    <text evidence="2">The sequence shown here is derived from an EMBL/GenBank/DDBJ whole genome shotgun (WGS) entry which is preliminary data.</text>
</comment>
<dbReference type="Gene3D" id="3.40.50.10540">
    <property type="entry name" value="Crotonobetainyl-coa:carnitine coa-transferase, domain 1"/>
    <property type="match status" value="1"/>
</dbReference>
<sequence length="418" mass="44686">MGRIFWTRRSVVNRVQSIEKPTGPLAGLRILDLSRILAGPYCTQLLGDMGADVIKVERPGAGDDTRSWGPPYVTDATGVASSESAYYLSANRNKRSIAVDIATAEGLAIVKELLGTCDVLVENFKVGGLARYGLSYDDLQAEHPGLVYCSITGFGQTGPNAHRAGYDLLAQGFGGIMSLTGIPEGEPMKVGVGICDVMTGMYAATSILAALRHRDATGEGQQIDLALVDVQTSWLVNEGTNYLLSGELPQRRGNQHPNIVPYQVFEVSDGHVIVAVGNDGQFARFCTILGCPDLAADPHYATNPSRLENREALIALLTPLLRQQQQAPLLTAMEARGVPGGPINQLDQVFDSDQVRARDMKVSVPHPKSGTGTVDLIGNPAKFSQTPVNYRRAPPLCGADSEEILDEMAELRSAAASA</sequence>
<gene>
    <name evidence="2" type="ORF">GP644_13580</name>
</gene>
<name>A0A6A4RHP1_9RHOB</name>
<dbReference type="InterPro" id="IPR050483">
    <property type="entry name" value="CoA-transferase_III_domain"/>
</dbReference>
<keyword evidence="1 2" id="KW-0808">Transferase</keyword>
<evidence type="ECO:0000313" key="2">
    <source>
        <dbReference type="EMBL" id="KAE9628795.1"/>
    </source>
</evidence>
<accession>A0A6A4RHP1</accession>
<proteinExistence type="predicted"/>
<dbReference type="InterPro" id="IPR044855">
    <property type="entry name" value="CoA-Trfase_III_dom3_sf"/>
</dbReference>
<dbReference type="SUPFAM" id="SSF89796">
    <property type="entry name" value="CoA-transferase family III (CaiB/BaiF)"/>
    <property type="match status" value="1"/>
</dbReference>
<evidence type="ECO:0000256" key="1">
    <source>
        <dbReference type="ARBA" id="ARBA00022679"/>
    </source>
</evidence>
<dbReference type="GO" id="GO:0008410">
    <property type="term" value="F:CoA-transferase activity"/>
    <property type="evidence" value="ECO:0007669"/>
    <property type="project" value="TreeGrafter"/>
</dbReference>
<dbReference type="InterPro" id="IPR003673">
    <property type="entry name" value="CoA-Trfase_fam_III"/>
</dbReference>
<protein>
    <submittedName>
        <fullName evidence="2">CoA transferase</fullName>
    </submittedName>
</protein>
<dbReference type="Proteomes" id="UP000441586">
    <property type="component" value="Unassembled WGS sequence"/>
</dbReference>
<reference evidence="2 3" key="1">
    <citation type="submission" date="2019-12" db="EMBL/GenBank/DDBJ databases">
        <authorList>
            <person name="Zhang Y.-J."/>
        </authorList>
    </citation>
    <scope>NUCLEOTIDE SEQUENCE [LARGE SCALE GENOMIC DNA]</scope>
    <source>
        <strain evidence="2 3">H18S-6</strain>
    </source>
</reference>
<dbReference type="PANTHER" id="PTHR48207:SF3">
    <property type="entry name" value="SUCCINATE--HYDROXYMETHYLGLUTARATE COA-TRANSFERASE"/>
    <property type="match status" value="1"/>
</dbReference>
<dbReference type="EMBL" id="WSFO01000008">
    <property type="protein sequence ID" value="KAE9628795.1"/>
    <property type="molecule type" value="Genomic_DNA"/>
</dbReference>
<dbReference type="Gene3D" id="3.30.1540.10">
    <property type="entry name" value="formyl-coa transferase, domain 3"/>
    <property type="match status" value="1"/>
</dbReference>
<evidence type="ECO:0000313" key="3">
    <source>
        <dbReference type="Proteomes" id="UP000441586"/>
    </source>
</evidence>
<dbReference type="Pfam" id="PF02515">
    <property type="entry name" value="CoA_transf_3"/>
    <property type="match status" value="1"/>
</dbReference>
<dbReference type="InterPro" id="IPR023606">
    <property type="entry name" value="CoA-Trfase_III_dom_1_sf"/>
</dbReference>